<sequence>MRTKTRGGRKKLSPSADPPSPITNQDESCATESETSRGGGGDDAKDVPMVDCMDQHYNESHLDVLGCEHEEYCATAFETSHGGSDDNVKDVPTVNCIEQHYNDNSVDIPDCEYIDFLDKSICLCCNKRGGVLACSGSGCPVGLHPKCINSEPKFDDSGKFYCPYCWYKRNVNMNPEMSKRIFTAKNALLRLADQDVVMNDRLVKTLKAPKGKEPDDGGGIPLSSDGRQRMDEVGAHPVQPKVDLPIKLQKDASVQCDIALEDQAYSNGDFRSCGEEVMPVDINPVEGSLELKESFETGDSRLNKEDVHERIVDVGEKEEPVAALHLGKHIEGHSHDIEFVQGTQESVLKSGEKGRKTGKGKIPGKENKLSATGSSVSETNNSDSDAISERRRCSKRKIQRTEFPQDVHRKSLLQGHNIKEEEANDIDEEVTSYRLRRRSQSSQKQDMKKLPLTVRRKALIWTSEEEKVLQEGVLRFSKGNQNIPWSRILDFGRHVFDKTRTPVDLKDKWRNIKKAWDTETSQVSLCL</sequence>
<evidence type="ECO:0000259" key="5">
    <source>
        <dbReference type="PROSITE" id="PS50090"/>
    </source>
</evidence>
<feature type="compositionally biased region" description="Polar residues" evidence="4">
    <location>
        <begin position="22"/>
        <end position="33"/>
    </location>
</feature>
<dbReference type="PANTHER" id="PTHR47863:SF5">
    <property type="entry name" value="HOMEODOMAIN-LIKE PROTEIN WITH RING_FYVE_PHD-TYPE ZINC FINGER DOMAIN-CONTAINING PROTEIN-RELATED"/>
    <property type="match status" value="1"/>
</dbReference>
<dbReference type="InterPro" id="IPR013083">
    <property type="entry name" value="Znf_RING/FYVE/PHD"/>
</dbReference>
<dbReference type="PANTHER" id="PTHR47863">
    <property type="entry name" value="RING/FYVE/PHD ZINC FINGER SUPERFAMILY PROTEIN"/>
    <property type="match status" value="1"/>
</dbReference>
<keyword evidence="1" id="KW-0479">Metal-binding</keyword>
<keyword evidence="7" id="KW-1185">Reference proteome</keyword>
<reference evidence="6 7" key="1">
    <citation type="journal article" date="2023" name="Plants (Basel)">
        <title>Bridging the Gap: Combining Genomics and Transcriptomics Approaches to Understand Stylosanthes scabra, an Orphan Legume from the Brazilian Caatinga.</title>
        <authorList>
            <person name="Ferreira-Neto J.R.C."/>
            <person name="da Silva M.D."/>
            <person name="Binneck E."/>
            <person name="de Melo N.F."/>
            <person name="da Silva R.H."/>
            <person name="de Melo A.L.T.M."/>
            <person name="Pandolfi V."/>
            <person name="Bustamante F.O."/>
            <person name="Brasileiro-Vidal A.C."/>
            <person name="Benko-Iseppon A.M."/>
        </authorList>
    </citation>
    <scope>NUCLEOTIDE SEQUENCE [LARGE SCALE GENOMIC DNA]</scope>
    <source>
        <tissue evidence="6">Leaves</tissue>
    </source>
</reference>
<evidence type="ECO:0000256" key="1">
    <source>
        <dbReference type="ARBA" id="ARBA00022723"/>
    </source>
</evidence>
<evidence type="ECO:0000256" key="4">
    <source>
        <dbReference type="SAM" id="MobiDB-lite"/>
    </source>
</evidence>
<dbReference type="SUPFAM" id="SSF46689">
    <property type="entry name" value="Homeodomain-like"/>
    <property type="match status" value="1"/>
</dbReference>
<dbReference type="Proteomes" id="UP001341840">
    <property type="component" value="Unassembled WGS sequence"/>
</dbReference>
<dbReference type="InterPro" id="IPR019786">
    <property type="entry name" value="Zinc_finger_PHD-type_CS"/>
</dbReference>
<evidence type="ECO:0000256" key="2">
    <source>
        <dbReference type="ARBA" id="ARBA00022771"/>
    </source>
</evidence>
<keyword evidence="3" id="KW-0862">Zinc</keyword>
<evidence type="ECO:0000313" key="7">
    <source>
        <dbReference type="Proteomes" id="UP001341840"/>
    </source>
</evidence>
<gene>
    <name evidence="6" type="ORF">PIB30_051045</name>
</gene>
<feature type="region of interest" description="Disordered" evidence="4">
    <location>
        <begin position="345"/>
        <end position="425"/>
    </location>
</feature>
<protein>
    <recommendedName>
        <fullName evidence="5">Myb-like domain-containing protein</fullName>
    </recommendedName>
</protein>
<dbReference type="EMBL" id="JASCZI010000357">
    <property type="protein sequence ID" value="MED6111275.1"/>
    <property type="molecule type" value="Genomic_DNA"/>
</dbReference>
<proteinExistence type="predicted"/>
<dbReference type="InterPro" id="IPR011011">
    <property type="entry name" value="Znf_FYVE_PHD"/>
</dbReference>
<dbReference type="PROSITE" id="PS01359">
    <property type="entry name" value="ZF_PHD_1"/>
    <property type="match status" value="1"/>
</dbReference>
<feature type="compositionally biased region" description="Basic and acidic residues" evidence="4">
    <location>
        <begin position="399"/>
        <end position="409"/>
    </location>
</feature>
<dbReference type="Gene3D" id="1.10.246.220">
    <property type="match status" value="1"/>
</dbReference>
<accession>A0ABU6QI25</accession>
<evidence type="ECO:0000313" key="6">
    <source>
        <dbReference type="EMBL" id="MED6111275.1"/>
    </source>
</evidence>
<feature type="region of interest" description="Disordered" evidence="4">
    <location>
        <begin position="208"/>
        <end position="228"/>
    </location>
</feature>
<dbReference type="PROSITE" id="PS50090">
    <property type="entry name" value="MYB_LIKE"/>
    <property type="match status" value="1"/>
</dbReference>
<dbReference type="InterPro" id="IPR001005">
    <property type="entry name" value="SANT/Myb"/>
</dbReference>
<evidence type="ECO:0000256" key="3">
    <source>
        <dbReference type="ARBA" id="ARBA00022833"/>
    </source>
</evidence>
<feature type="compositionally biased region" description="Polar residues" evidence="4">
    <location>
        <begin position="369"/>
        <end position="385"/>
    </location>
</feature>
<dbReference type="Gene3D" id="3.30.40.10">
    <property type="entry name" value="Zinc/RING finger domain, C3HC4 (zinc finger)"/>
    <property type="match status" value="1"/>
</dbReference>
<feature type="domain" description="Myb-like" evidence="5">
    <location>
        <begin position="461"/>
        <end position="513"/>
    </location>
</feature>
<dbReference type="InterPro" id="IPR009057">
    <property type="entry name" value="Homeodomain-like_sf"/>
</dbReference>
<dbReference type="SMART" id="SM00717">
    <property type="entry name" value="SANT"/>
    <property type="match status" value="1"/>
</dbReference>
<comment type="caution">
    <text evidence="6">The sequence shown here is derived from an EMBL/GenBank/DDBJ whole genome shotgun (WGS) entry which is preliminary data.</text>
</comment>
<keyword evidence="2" id="KW-0863">Zinc-finger</keyword>
<dbReference type="SUPFAM" id="SSF57903">
    <property type="entry name" value="FYVE/PHD zinc finger"/>
    <property type="match status" value="1"/>
</dbReference>
<feature type="compositionally biased region" description="Basic residues" evidence="4">
    <location>
        <begin position="1"/>
        <end position="12"/>
    </location>
</feature>
<name>A0ABU6QI25_9FABA</name>
<organism evidence="6 7">
    <name type="scientific">Stylosanthes scabra</name>
    <dbReference type="NCBI Taxonomy" id="79078"/>
    <lineage>
        <taxon>Eukaryota</taxon>
        <taxon>Viridiplantae</taxon>
        <taxon>Streptophyta</taxon>
        <taxon>Embryophyta</taxon>
        <taxon>Tracheophyta</taxon>
        <taxon>Spermatophyta</taxon>
        <taxon>Magnoliopsida</taxon>
        <taxon>eudicotyledons</taxon>
        <taxon>Gunneridae</taxon>
        <taxon>Pentapetalae</taxon>
        <taxon>rosids</taxon>
        <taxon>fabids</taxon>
        <taxon>Fabales</taxon>
        <taxon>Fabaceae</taxon>
        <taxon>Papilionoideae</taxon>
        <taxon>50 kb inversion clade</taxon>
        <taxon>dalbergioids sensu lato</taxon>
        <taxon>Dalbergieae</taxon>
        <taxon>Pterocarpus clade</taxon>
        <taxon>Stylosanthes</taxon>
    </lineage>
</organism>
<feature type="region of interest" description="Disordered" evidence="4">
    <location>
        <begin position="1"/>
        <end position="45"/>
    </location>
</feature>
<dbReference type="CDD" id="cd11660">
    <property type="entry name" value="SANT_TRF"/>
    <property type="match status" value="1"/>
</dbReference>